<evidence type="ECO:0000256" key="4">
    <source>
        <dbReference type="ARBA" id="ARBA00022692"/>
    </source>
</evidence>
<feature type="transmembrane region" description="Helical" evidence="7">
    <location>
        <begin position="23"/>
        <end position="51"/>
    </location>
</feature>
<dbReference type="InterPro" id="IPR035906">
    <property type="entry name" value="MetI-like_sf"/>
</dbReference>
<evidence type="ECO:0000256" key="7">
    <source>
        <dbReference type="RuleBase" id="RU363032"/>
    </source>
</evidence>
<comment type="caution">
    <text evidence="9">The sequence shown here is derived from an EMBL/GenBank/DDBJ whole genome shotgun (WGS) entry which is preliminary data.</text>
</comment>
<evidence type="ECO:0000256" key="6">
    <source>
        <dbReference type="ARBA" id="ARBA00023136"/>
    </source>
</evidence>
<dbReference type="PANTHER" id="PTHR43227:SF11">
    <property type="entry name" value="BLL4140 PROTEIN"/>
    <property type="match status" value="1"/>
</dbReference>
<keyword evidence="4 7" id="KW-0812">Transmembrane</keyword>
<evidence type="ECO:0000256" key="2">
    <source>
        <dbReference type="ARBA" id="ARBA00022448"/>
    </source>
</evidence>
<dbReference type="SUPFAM" id="SSF161098">
    <property type="entry name" value="MetI-like"/>
    <property type="match status" value="1"/>
</dbReference>
<keyword evidence="2 7" id="KW-0813">Transport</keyword>
<reference evidence="9 10" key="1">
    <citation type="submission" date="2016-07" db="EMBL/GenBank/DDBJ databases">
        <title>Characterization of isolates of Eisenbergiella tayi derived from blood cultures, using whole genome sequencing.</title>
        <authorList>
            <person name="Burdz T."/>
            <person name="Wiebe D."/>
            <person name="Huynh C."/>
            <person name="Bernard K."/>
        </authorList>
    </citation>
    <scope>NUCLEOTIDE SEQUENCE [LARGE SCALE GENOMIC DNA]</scope>
    <source>
        <strain evidence="9 10">NML 110608</strain>
    </source>
</reference>
<feature type="transmembrane region" description="Helical" evidence="7">
    <location>
        <begin position="219"/>
        <end position="243"/>
    </location>
</feature>
<feature type="transmembrane region" description="Helical" evidence="7">
    <location>
        <begin position="187"/>
        <end position="207"/>
    </location>
</feature>
<keyword evidence="9" id="KW-0762">Sugar transport</keyword>
<organism evidence="9 10">
    <name type="scientific">Eisenbergiella tayi</name>
    <dbReference type="NCBI Taxonomy" id="1432052"/>
    <lineage>
        <taxon>Bacteria</taxon>
        <taxon>Bacillati</taxon>
        <taxon>Bacillota</taxon>
        <taxon>Clostridia</taxon>
        <taxon>Lachnospirales</taxon>
        <taxon>Lachnospiraceae</taxon>
        <taxon>Eisenbergiella</taxon>
    </lineage>
</organism>
<dbReference type="RefSeq" id="WP_069152791.1">
    <property type="nucleotide sequence ID" value="NZ_CAJLDD010000002.1"/>
</dbReference>
<evidence type="ECO:0000259" key="8">
    <source>
        <dbReference type="PROSITE" id="PS50928"/>
    </source>
</evidence>
<gene>
    <name evidence="9" type="primary">yteP_49</name>
    <name evidence="9" type="ORF">BEI61_02935</name>
</gene>
<comment type="subcellular location">
    <subcellularLocation>
        <location evidence="1 7">Cell membrane</location>
        <topology evidence="1 7">Multi-pass membrane protein</topology>
    </subcellularLocation>
</comment>
<dbReference type="Gene3D" id="1.10.3720.10">
    <property type="entry name" value="MetI-like"/>
    <property type="match status" value="1"/>
</dbReference>
<keyword evidence="5 7" id="KW-1133">Transmembrane helix</keyword>
<keyword evidence="6 7" id="KW-0472">Membrane</keyword>
<dbReference type="Pfam" id="PF00528">
    <property type="entry name" value="BPD_transp_1"/>
    <property type="match status" value="1"/>
</dbReference>
<dbReference type="Proteomes" id="UP000094067">
    <property type="component" value="Unassembled WGS sequence"/>
</dbReference>
<feature type="transmembrane region" description="Helical" evidence="7">
    <location>
        <begin position="278"/>
        <end position="297"/>
    </location>
</feature>
<dbReference type="EMBL" id="MCGH01000002">
    <property type="protein sequence ID" value="ODM07045.1"/>
    <property type="molecule type" value="Genomic_DNA"/>
</dbReference>
<feature type="transmembrane region" description="Helical" evidence="7">
    <location>
        <begin position="119"/>
        <end position="138"/>
    </location>
</feature>
<keyword evidence="3" id="KW-1003">Cell membrane</keyword>
<dbReference type="InterPro" id="IPR000515">
    <property type="entry name" value="MetI-like"/>
</dbReference>
<dbReference type="InterPro" id="IPR050809">
    <property type="entry name" value="UgpAE/MalFG_permease"/>
</dbReference>
<feature type="domain" description="ABC transmembrane type-1" evidence="8">
    <location>
        <begin position="83"/>
        <end position="299"/>
    </location>
</feature>
<accession>A0A1E3AE85</accession>
<proteinExistence type="inferred from homology"/>
<sequence length="312" mass="35043">MKKGNNTVRCKLSARDDFKKNKWYYCMVLPGLIALLLFSYGPMFGLAISVYDYNPVAGFKNSEFVGLKWFKQALGDVYYRTAIKNTVIIKIAQTVVTFPIAVILALFLNEVKNKSKKLFQTATILPYFISWVVIATMFRNLLSPSNGLVNEILVNVFGMEKGISFLSEPRIFPLIIILQDSWKMAGYWALIFLTAISGIDPSLYEVATLDGAGRWRKMLSITIPCIKTTLITVFIILMGYLVIGPFEQVFTQYSPSVYTTGDIAETFSFRMAMTNNNYGYATATGLIQSFFASILVISTNICSKRIAGETIY</sequence>
<dbReference type="PANTHER" id="PTHR43227">
    <property type="entry name" value="BLL4140 PROTEIN"/>
    <property type="match status" value="1"/>
</dbReference>
<evidence type="ECO:0000256" key="3">
    <source>
        <dbReference type="ARBA" id="ARBA00022475"/>
    </source>
</evidence>
<dbReference type="PROSITE" id="PS50928">
    <property type="entry name" value="ABC_TM1"/>
    <property type="match status" value="1"/>
</dbReference>
<dbReference type="CDD" id="cd06261">
    <property type="entry name" value="TM_PBP2"/>
    <property type="match status" value="1"/>
</dbReference>
<dbReference type="AlphaFoldDB" id="A0A1E3AE85"/>
<protein>
    <submittedName>
        <fullName evidence="9">Putative multiple-sugar transport system permease YteP</fullName>
    </submittedName>
</protein>
<evidence type="ECO:0000313" key="9">
    <source>
        <dbReference type="EMBL" id="ODM07045.1"/>
    </source>
</evidence>
<feature type="transmembrane region" description="Helical" evidence="7">
    <location>
        <begin position="87"/>
        <end position="107"/>
    </location>
</feature>
<evidence type="ECO:0000256" key="1">
    <source>
        <dbReference type="ARBA" id="ARBA00004651"/>
    </source>
</evidence>
<evidence type="ECO:0000256" key="5">
    <source>
        <dbReference type="ARBA" id="ARBA00022989"/>
    </source>
</evidence>
<dbReference type="GO" id="GO:0055085">
    <property type="term" value="P:transmembrane transport"/>
    <property type="evidence" value="ECO:0007669"/>
    <property type="project" value="InterPro"/>
</dbReference>
<comment type="similarity">
    <text evidence="7">Belongs to the binding-protein-dependent transport system permease family.</text>
</comment>
<evidence type="ECO:0000313" key="10">
    <source>
        <dbReference type="Proteomes" id="UP000094067"/>
    </source>
</evidence>
<dbReference type="GO" id="GO:0005886">
    <property type="term" value="C:plasma membrane"/>
    <property type="evidence" value="ECO:0007669"/>
    <property type="project" value="UniProtKB-SubCell"/>
</dbReference>
<name>A0A1E3AE85_9FIRM</name>